<evidence type="ECO:0000313" key="1">
    <source>
        <dbReference type="EMBL" id="KFM82945.1"/>
    </source>
</evidence>
<feature type="non-terminal residue" evidence="1">
    <location>
        <position position="54"/>
    </location>
</feature>
<dbReference type="Proteomes" id="UP000054359">
    <property type="component" value="Unassembled WGS sequence"/>
</dbReference>
<sequence length="54" mass="6486">MAANLRLFINRGWNFKFPLLSNFSNTFHLRTTTIKRFESTVQNIPKLEEFDRPQ</sequence>
<keyword evidence="2" id="KW-1185">Reference proteome</keyword>
<name>A0A087V006_STEMI</name>
<accession>A0A087V006</accession>
<organism evidence="1 2">
    <name type="scientific">Stegodyphus mimosarum</name>
    <name type="common">African social velvet spider</name>
    <dbReference type="NCBI Taxonomy" id="407821"/>
    <lineage>
        <taxon>Eukaryota</taxon>
        <taxon>Metazoa</taxon>
        <taxon>Ecdysozoa</taxon>
        <taxon>Arthropoda</taxon>
        <taxon>Chelicerata</taxon>
        <taxon>Arachnida</taxon>
        <taxon>Araneae</taxon>
        <taxon>Araneomorphae</taxon>
        <taxon>Entelegynae</taxon>
        <taxon>Eresoidea</taxon>
        <taxon>Eresidae</taxon>
        <taxon>Stegodyphus</taxon>
    </lineage>
</organism>
<protein>
    <submittedName>
        <fullName evidence="1">Uncharacterized protein</fullName>
    </submittedName>
</protein>
<dbReference type="AlphaFoldDB" id="A0A087V006"/>
<dbReference type="EMBL" id="KK122534">
    <property type="protein sequence ID" value="KFM82945.1"/>
    <property type="molecule type" value="Genomic_DNA"/>
</dbReference>
<proteinExistence type="predicted"/>
<reference evidence="1 2" key="1">
    <citation type="submission" date="2013-11" db="EMBL/GenBank/DDBJ databases">
        <title>Genome sequencing of Stegodyphus mimosarum.</title>
        <authorList>
            <person name="Bechsgaard J."/>
        </authorList>
    </citation>
    <scope>NUCLEOTIDE SEQUENCE [LARGE SCALE GENOMIC DNA]</scope>
</reference>
<evidence type="ECO:0000313" key="2">
    <source>
        <dbReference type="Proteomes" id="UP000054359"/>
    </source>
</evidence>
<gene>
    <name evidence="1" type="ORF">X975_14004</name>
</gene>